<dbReference type="Proteomes" id="UP001497457">
    <property type="component" value="Chromosome 5rd"/>
</dbReference>
<dbReference type="GO" id="GO:0003677">
    <property type="term" value="F:DNA binding"/>
    <property type="evidence" value="ECO:0007669"/>
    <property type="project" value="UniProtKB-KW"/>
</dbReference>
<dbReference type="PANTHER" id="PTHR31190">
    <property type="entry name" value="DNA-BINDING DOMAIN"/>
    <property type="match status" value="1"/>
</dbReference>
<gene>
    <name evidence="8" type="ORF">URODEC1_LOCUS100463</name>
</gene>
<name>A0ABC9EYG3_9POAL</name>
<dbReference type="InterPro" id="IPR036955">
    <property type="entry name" value="AP2/ERF_dom_sf"/>
</dbReference>
<dbReference type="Pfam" id="PF00847">
    <property type="entry name" value="AP2"/>
    <property type="match status" value="1"/>
</dbReference>
<dbReference type="GO" id="GO:0005634">
    <property type="term" value="C:nucleus"/>
    <property type="evidence" value="ECO:0007669"/>
    <property type="project" value="UniProtKB-SubCell"/>
</dbReference>
<evidence type="ECO:0000256" key="3">
    <source>
        <dbReference type="ARBA" id="ARBA00023125"/>
    </source>
</evidence>
<dbReference type="AlphaFoldDB" id="A0ABC9EYG3"/>
<dbReference type="InterPro" id="IPR016177">
    <property type="entry name" value="DNA-bd_dom_sf"/>
</dbReference>
<accession>A0ABC9EYG3</accession>
<keyword evidence="5" id="KW-0539">Nucleus</keyword>
<comment type="subcellular location">
    <subcellularLocation>
        <location evidence="1">Nucleus</location>
    </subcellularLocation>
</comment>
<feature type="domain" description="AP2/ERF" evidence="7">
    <location>
        <begin position="60"/>
        <end position="117"/>
    </location>
</feature>
<dbReference type="PANTHER" id="PTHR31190:SF269">
    <property type="entry name" value="EREBP TRANSCRIPTION FACTOR"/>
    <property type="match status" value="1"/>
</dbReference>
<dbReference type="FunFam" id="3.30.730.10:FF:000001">
    <property type="entry name" value="Ethylene-responsive transcription factor 2"/>
    <property type="match status" value="1"/>
</dbReference>
<keyword evidence="4" id="KW-0804">Transcription</keyword>
<dbReference type="PROSITE" id="PS51032">
    <property type="entry name" value="AP2_ERF"/>
    <property type="match status" value="1"/>
</dbReference>
<evidence type="ECO:0000259" key="7">
    <source>
        <dbReference type="PROSITE" id="PS51032"/>
    </source>
</evidence>
<dbReference type="SMART" id="SM00380">
    <property type="entry name" value="AP2"/>
    <property type="match status" value="1"/>
</dbReference>
<proteinExistence type="predicted"/>
<dbReference type="InterPro" id="IPR001471">
    <property type="entry name" value="AP2/ERF_dom"/>
</dbReference>
<evidence type="ECO:0000313" key="8">
    <source>
        <dbReference type="EMBL" id="CAL5066481.1"/>
    </source>
</evidence>
<dbReference type="Gene3D" id="3.30.730.10">
    <property type="entry name" value="AP2/ERF domain"/>
    <property type="match status" value="1"/>
</dbReference>
<evidence type="ECO:0000256" key="4">
    <source>
        <dbReference type="ARBA" id="ARBA00023163"/>
    </source>
</evidence>
<organism evidence="8 9">
    <name type="scientific">Urochloa decumbens</name>
    <dbReference type="NCBI Taxonomy" id="240449"/>
    <lineage>
        <taxon>Eukaryota</taxon>
        <taxon>Viridiplantae</taxon>
        <taxon>Streptophyta</taxon>
        <taxon>Embryophyta</taxon>
        <taxon>Tracheophyta</taxon>
        <taxon>Spermatophyta</taxon>
        <taxon>Magnoliopsida</taxon>
        <taxon>Liliopsida</taxon>
        <taxon>Poales</taxon>
        <taxon>Poaceae</taxon>
        <taxon>PACMAD clade</taxon>
        <taxon>Panicoideae</taxon>
        <taxon>Panicodae</taxon>
        <taxon>Paniceae</taxon>
        <taxon>Melinidinae</taxon>
        <taxon>Urochloa</taxon>
    </lineage>
</organism>
<evidence type="ECO:0000256" key="6">
    <source>
        <dbReference type="SAM" id="MobiDB-lite"/>
    </source>
</evidence>
<dbReference type="PRINTS" id="PR00367">
    <property type="entry name" value="ETHRSPELEMNT"/>
</dbReference>
<evidence type="ECO:0000256" key="5">
    <source>
        <dbReference type="ARBA" id="ARBA00023242"/>
    </source>
</evidence>
<evidence type="ECO:0000256" key="2">
    <source>
        <dbReference type="ARBA" id="ARBA00023015"/>
    </source>
</evidence>
<feature type="region of interest" description="Disordered" evidence="6">
    <location>
        <begin position="114"/>
        <end position="137"/>
    </location>
</feature>
<sequence length="292" mass="32662">MCGGAVLPDVIPRSQPMSARAGSRKRPREEEASEDTFTAPKSVVAKVGVDGLDATKRQIKFRGIRRRPWGKWAAEVRDPHKGVRVWLGTYNSPEEAARAYDAEARRLRGNKAKVNFPDEAPVPSKKHLAKPTSTKVVKKNTHEKLIINHMTKSNADHNPVVDQNIPEQLRQSTDHYHVVNHTIPEPFMQSQNIPFAPLVNSNASIQEPLVNLSPNQGVDKSAFLQGTANVVVPPMIEDVTVDFYEFDPYMSIMMDNSDETNNSFLGSGVSQDVGCNMNLWNFDDMPMHVDFF</sequence>
<dbReference type="SUPFAM" id="SSF54171">
    <property type="entry name" value="DNA-binding domain"/>
    <property type="match status" value="1"/>
</dbReference>
<keyword evidence="3" id="KW-0238">DNA-binding</keyword>
<dbReference type="CDD" id="cd00018">
    <property type="entry name" value="AP2"/>
    <property type="match status" value="1"/>
</dbReference>
<evidence type="ECO:0000313" key="9">
    <source>
        <dbReference type="Proteomes" id="UP001497457"/>
    </source>
</evidence>
<feature type="region of interest" description="Disordered" evidence="6">
    <location>
        <begin position="1"/>
        <end position="39"/>
    </location>
</feature>
<dbReference type="EMBL" id="OZ075115">
    <property type="protein sequence ID" value="CAL5066481.1"/>
    <property type="molecule type" value="Genomic_DNA"/>
</dbReference>
<keyword evidence="2" id="KW-0805">Transcription regulation</keyword>
<protein>
    <recommendedName>
        <fullName evidence="7">AP2/ERF domain-containing protein</fullName>
    </recommendedName>
</protein>
<keyword evidence="9" id="KW-1185">Reference proteome</keyword>
<reference evidence="8" key="1">
    <citation type="submission" date="2024-10" db="EMBL/GenBank/DDBJ databases">
        <authorList>
            <person name="Ryan C."/>
        </authorList>
    </citation>
    <scope>NUCLEOTIDE SEQUENCE [LARGE SCALE GENOMIC DNA]</scope>
</reference>
<evidence type="ECO:0000256" key="1">
    <source>
        <dbReference type="ARBA" id="ARBA00004123"/>
    </source>
</evidence>
<dbReference type="InterPro" id="IPR044808">
    <property type="entry name" value="ERF_plant"/>
</dbReference>